<evidence type="ECO:0000313" key="2">
    <source>
        <dbReference type="Proteomes" id="UP001652583"/>
    </source>
</evidence>
<feature type="region of interest" description="Disordered" evidence="1">
    <location>
        <begin position="245"/>
        <end position="265"/>
    </location>
</feature>
<feature type="region of interest" description="Disordered" evidence="1">
    <location>
        <begin position="35"/>
        <end position="81"/>
    </location>
</feature>
<dbReference type="Proteomes" id="UP001652583">
    <property type="component" value="Chromosome B3"/>
</dbReference>
<gene>
    <name evidence="3" type="primary">TEX22</name>
</gene>
<dbReference type="RefSeq" id="XP_053081046.1">
    <property type="nucleotide sequence ID" value="XM_053225071.1"/>
</dbReference>
<dbReference type="GeneID" id="106985954"/>
<sequence>MVPPPDLLRCALLTPALIRTPPSAHSVVPAEPLESRGPALGCGPGGVKVPRGRLSAGGTYPPPPPLGWSQGSPGGADKQAEGLDMDSRKHLANASLGKKSGLPLPQELGQPPPPVSATTAWSQPGAQSGGQQVLQTQDWFFKASKTHILRRLEGLPVARVTFPTRVHREALRSSRRAVSRAGFLNFLLCNLVCGFFSNFPAFKTSSSQDRSAPWILACFQVCQPAESGRRSHRWSVSIDERRRLAVQGGRERPGTAGPPSHSRDRSRLVAQLVSEDVDKDVLLPHAPRPSEAANAFQAFLAPSAPFWQTVTLEAQLLEAACNPWPVALSSTFKASSMASLCPCRTSSRGLLRLPTSGPRADVGPLVLRLL</sequence>
<name>A0ABM3QAU9_ACIJB</name>
<organism evidence="2 3">
    <name type="scientific">Acinonyx jubatus</name>
    <name type="common">Cheetah</name>
    <dbReference type="NCBI Taxonomy" id="32536"/>
    <lineage>
        <taxon>Eukaryota</taxon>
        <taxon>Metazoa</taxon>
        <taxon>Chordata</taxon>
        <taxon>Craniata</taxon>
        <taxon>Vertebrata</taxon>
        <taxon>Euteleostomi</taxon>
        <taxon>Mammalia</taxon>
        <taxon>Eutheria</taxon>
        <taxon>Laurasiatheria</taxon>
        <taxon>Carnivora</taxon>
        <taxon>Feliformia</taxon>
        <taxon>Felidae</taxon>
        <taxon>Felinae</taxon>
        <taxon>Acinonyx</taxon>
    </lineage>
</organism>
<evidence type="ECO:0000313" key="3">
    <source>
        <dbReference type="RefSeq" id="XP_053081046.1"/>
    </source>
</evidence>
<evidence type="ECO:0000256" key="1">
    <source>
        <dbReference type="SAM" id="MobiDB-lite"/>
    </source>
</evidence>
<feature type="region of interest" description="Disordered" evidence="1">
    <location>
        <begin position="96"/>
        <end position="129"/>
    </location>
</feature>
<protein>
    <submittedName>
        <fullName evidence="3">Testis-expressed protein 22</fullName>
    </submittedName>
</protein>
<proteinExistence type="predicted"/>
<feature type="compositionally biased region" description="Polar residues" evidence="1">
    <location>
        <begin position="116"/>
        <end position="129"/>
    </location>
</feature>
<accession>A0ABM3QAU9</accession>
<keyword evidence="2" id="KW-1185">Reference proteome</keyword>
<reference evidence="3" key="1">
    <citation type="submission" date="2025-08" db="UniProtKB">
        <authorList>
            <consortium name="RefSeq"/>
        </authorList>
    </citation>
    <scope>IDENTIFICATION</scope>
    <source>
        <tissue evidence="3">Blood</tissue>
    </source>
</reference>